<reference evidence="3 4" key="1">
    <citation type="submission" date="2024-06" db="EMBL/GenBank/DDBJ databases">
        <title>Complete genome of Phlyctema vagabunda strain 19-DSS-EL-015.</title>
        <authorList>
            <person name="Fiorenzani C."/>
        </authorList>
    </citation>
    <scope>NUCLEOTIDE SEQUENCE [LARGE SCALE GENOMIC DNA]</scope>
    <source>
        <strain evidence="3 4">19-DSS-EL-015</strain>
    </source>
</reference>
<evidence type="ECO:0000256" key="1">
    <source>
        <dbReference type="SAM" id="MobiDB-lite"/>
    </source>
</evidence>
<feature type="compositionally biased region" description="Basic residues" evidence="1">
    <location>
        <begin position="222"/>
        <end position="231"/>
    </location>
</feature>
<feature type="compositionally biased region" description="Polar residues" evidence="1">
    <location>
        <begin position="595"/>
        <end position="604"/>
    </location>
</feature>
<feature type="compositionally biased region" description="Acidic residues" evidence="1">
    <location>
        <begin position="819"/>
        <end position="863"/>
    </location>
</feature>
<feature type="compositionally biased region" description="Polar residues" evidence="1">
    <location>
        <begin position="1162"/>
        <end position="1178"/>
    </location>
</feature>
<dbReference type="InterPro" id="IPR012340">
    <property type="entry name" value="NA-bd_OB-fold"/>
</dbReference>
<accession>A0ABR4PI69</accession>
<dbReference type="InterPro" id="IPR011564">
    <property type="entry name" value="Telomer_end-bd_POT1/Cdc13"/>
</dbReference>
<dbReference type="Proteomes" id="UP001629113">
    <property type="component" value="Unassembled WGS sequence"/>
</dbReference>
<comment type="caution">
    <text evidence="3">The sequence shown here is derived from an EMBL/GenBank/DDBJ whole genome shotgun (WGS) entry which is preliminary data.</text>
</comment>
<feature type="compositionally biased region" description="Polar residues" evidence="1">
    <location>
        <begin position="1056"/>
        <end position="1069"/>
    </location>
</feature>
<feature type="region of interest" description="Disordered" evidence="1">
    <location>
        <begin position="140"/>
        <end position="170"/>
    </location>
</feature>
<protein>
    <recommendedName>
        <fullName evidence="2">Telomeric single stranded DNA binding POT1/Cdc13 domain-containing protein</fullName>
    </recommendedName>
</protein>
<organism evidence="3 4">
    <name type="scientific">Phlyctema vagabunda</name>
    <dbReference type="NCBI Taxonomy" id="108571"/>
    <lineage>
        <taxon>Eukaryota</taxon>
        <taxon>Fungi</taxon>
        <taxon>Dikarya</taxon>
        <taxon>Ascomycota</taxon>
        <taxon>Pezizomycotina</taxon>
        <taxon>Leotiomycetes</taxon>
        <taxon>Helotiales</taxon>
        <taxon>Dermateaceae</taxon>
        <taxon>Phlyctema</taxon>
    </lineage>
</organism>
<feature type="region of interest" description="Disordered" evidence="1">
    <location>
        <begin position="1304"/>
        <end position="1451"/>
    </location>
</feature>
<dbReference type="Pfam" id="PF02765">
    <property type="entry name" value="POT1"/>
    <property type="match status" value="1"/>
</dbReference>
<name>A0ABR4PI69_9HELO</name>
<evidence type="ECO:0000259" key="2">
    <source>
        <dbReference type="SMART" id="SM00976"/>
    </source>
</evidence>
<feature type="compositionally biased region" description="Acidic residues" evidence="1">
    <location>
        <begin position="689"/>
        <end position="703"/>
    </location>
</feature>
<dbReference type="EMBL" id="JBFCZG010000004">
    <property type="protein sequence ID" value="KAL3422933.1"/>
    <property type="molecule type" value="Genomic_DNA"/>
</dbReference>
<feature type="compositionally biased region" description="Basic and acidic residues" evidence="1">
    <location>
        <begin position="895"/>
        <end position="904"/>
    </location>
</feature>
<dbReference type="Gene3D" id="2.40.50.140">
    <property type="entry name" value="Nucleic acid-binding proteins"/>
    <property type="match status" value="1"/>
</dbReference>
<feature type="compositionally biased region" description="Acidic residues" evidence="1">
    <location>
        <begin position="711"/>
        <end position="722"/>
    </location>
</feature>
<feature type="compositionally biased region" description="Acidic residues" evidence="1">
    <location>
        <begin position="1042"/>
        <end position="1052"/>
    </location>
</feature>
<proteinExistence type="predicted"/>
<dbReference type="SUPFAM" id="SSF50249">
    <property type="entry name" value="Nucleic acid-binding proteins"/>
    <property type="match status" value="1"/>
</dbReference>
<feature type="region of interest" description="Disordered" evidence="1">
    <location>
        <begin position="994"/>
        <end position="1129"/>
    </location>
</feature>
<feature type="compositionally biased region" description="Acidic residues" evidence="1">
    <location>
        <begin position="621"/>
        <end position="642"/>
    </location>
</feature>
<feature type="domain" description="Telomeric single stranded DNA binding POT1/Cdc13" evidence="2">
    <location>
        <begin position="1560"/>
        <end position="1695"/>
    </location>
</feature>
<gene>
    <name evidence="3" type="ORF">PVAG01_04680</name>
</gene>
<feature type="compositionally biased region" description="Acidic residues" evidence="1">
    <location>
        <begin position="788"/>
        <end position="807"/>
    </location>
</feature>
<dbReference type="SMART" id="SM00976">
    <property type="entry name" value="Telo_bind"/>
    <property type="match status" value="1"/>
</dbReference>
<feature type="compositionally biased region" description="Acidic residues" evidence="1">
    <location>
        <begin position="735"/>
        <end position="750"/>
    </location>
</feature>
<feature type="region of interest" description="Disordered" evidence="1">
    <location>
        <begin position="209"/>
        <end position="274"/>
    </location>
</feature>
<feature type="compositionally biased region" description="Low complexity" evidence="1">
    <location>
        <begin position="1340"/>
        <end position="1350"/>
    </location>
</feature>
<feature type="compositionally biased region" description="Polar residues" evidence="1">
    <location>
        <begin position="263"/>
        <end position="274"/>
    </location>
</feature>
<evidence type="ECO:0000313" key="3">
    <source>
        <dbReference type="EMBL" id="KAL3422933.1"/>
    </source>
</evidence>
<feature type="compositionally biased region" description="Acidic residues" evidence="1">
    <location>
        <begin position="666"/>
        <end position="675"/>
    </location>
</feature>
<evidence type="ECO:0000313" key="4">
    <source>
        <dbReference type="Proteomes" id="UP001629113"/>
    </source>
</evidence>
<dbReference type="CDD" id="cd04497">
    <property type="entry name" value="hPOT1_OB1_like"/>
    <property type="match status" value="1"/>
</dbReference>
<keyword evidence="4" id="KW-1185">Reference proteome</keyword>
<feature type="compositionally biased region" description="Polar residues" evidence="1">
    <location>
        <begin position="315"/>
        <end position="340"/>
    </location>
</feature>
<feature type="region of interest" description="Disordered" evidence="1">
    <location>
        <begin position="1154"/>
        <end position="1198"/>
    </location>
</feature>
<feature type="compositionally biased region" description="Basic and acidic residues" evidence="1">
    <location>
        <begin position="1316"/>
        <end position="1339"/>
    </location>
</feature>
<sequence length="1724" mass="188617">MEAAGTGTRASIEATKHIPIAQLTPLLVAPSSRSLTAEVTIAWPYSSATDSVSFLLAEPDFRLRRTKGQVRAQFGGSSAKAVAKAGITSGDEVVLCLDGVEWLNVESTPGTPGRGVDFELKFTERLLLQFRSNDSQQSTIIDIDHPEPDTEVSAQPRIRTPSPEVAPGPQLFSSTGAGAATKIEAEEWASPAFIKRARTSYGSLFDSTYDPFEDEDGTITGKGRKRAKTSRLSRQWRYTSRSPTPEIETPEPPRAPEEEAEVQTETVPQEATSTVTTVMTDEAIQTQGFEAGNAAETLAEFSRQFTNAVPLASGTAEQVPSISSENTKTAQDQEETPQNHISRDDFLPVQASGTLASVAAASIEQQIQLPDISEIEALDAIRELPLSPRLNPLSSDGLPLVSPLMENRTGIFGAPERSGPFDVGHNWGGQFPTGLSDSTLLEQEFVHDSNPISMSIENPGSVAELGNLGAEVNLQDDGIMLGPQVEVENQYGHWQSVNDAASQPVTPYSTIDQVPQTTTDENSIEGLNFDAQYHDDHSMAESPLVKPQFYPELEEVEQSVPGTQTITDTWTTVDSTVTYPRLPITADAGDENGYQARSRSTSHQPSRPLSRSRSLRSDPIDLTEEDDEEELQQVESGDEALIVEERNEEFADHSAAVENEYVSADEYSDESELAEENSRPQNSALDSSHEDEYDEEEDYDEEAMSQSELAGEQDYDSDDEGLYEGTNAQVHSYDELGDTEEEYSDEDIDDGGMSRPNVSVQKEPELIDLISDDEDEMAQTSQDKEEAYSEDEEQSEDGVGSSDEEIDMVQVLPGSDRQEQDENESSGDEIQDDIAQESEDASGSDESISDDETDLPLKDDEDNKSDSVQNNEDSEMVDIISNEPAEAASAVKIPIAHDLERGSDSDAPISTTSDINKEEAPLRAKIAAAFRKDNSLFSRISEQNEALGAQIDAALRQEMASDESLKTLLEELSVVKSHWGQIKQSFEALNSTDVDMLAQSPRDDEAARNTDRESAGIVDAPPATSDIVPLGNSSPQHAVVDTEFEMEIEEEHDIQSPEQSPQQVASTSLQEEDEIMNDDDTRLPAKNDLGAYQSEERKASGSAAPASKHSLPRKFSMDGADDDDIGNVVYPELPDEAEEMSSSEPEDTIVSIEQPKLPKSVQGPTAQLPTPGETQIPQTVEHPMSDSNTSFVTEFSDDSTAPHVNEVTKAIAEHIYSEVANDQQVSQTVLAEETMAAADVYDEDAEDFAISQQIMREEEAHYVHGDILNLEDLEDDLDSEQPVSQIDLELVSNQEHYFQGKILNLEDLPDIPGEDSGPKQERNNQRESADRGVALEKPSETNNELTLEQETGTHRESADGEDVDSGREVPLKESDETSDDLVLEQEVHSQEGLPAVQEITTDHEKDTAQELETTTDTVPVSRPQHHSQGEITNMQELDNDRSKSANKGPDANLDEELFLEQVMRAEARQHALENLTQSPITPVRRSARNMRTSTPGSTQSNFSVSLDIGASSPQGYDASVEMALSALESPTRNTSEVRKPAESSLKLRLTKALRTELSEFTSLKLIRYHMNKKIDVLAIATTATPEPQRAKGGPRHYQISFNVTDPLIGPSHVTEVQVFRPYKDALPIIKAGDGVLLRNFQVLSIKGGFALRSEQNESSSWAVYKDDGSVEVRGPPVEHGDGEKEHIATLKGWYAGLDTVARAKVARANGEDVTGVKTRAKKAL</sequence>
<feature type="region of interest" description="Disordered" evidence="1">
    <location>
        <begin position="313"/>
        <end position="340"/>
    </location>
</feature>
<feature type="compositionally biased region" description="Basic and acidic residues" evidence="1">
    <location>
        <begin position="1001"/>
        <end position="1014"/>
    </location>
</feature>
<feature type="region of interest" description="Disordered" evidence="1">
    <location>
        <begin position="582"/>
        <end position="916"/>
    </location>
</feature>
<feature type="compositionally biased region" description="Basic and acidic residues" evidence="1">
    <location>
        <begin position="643"/>
        <end position="652"/>
    </location>
</feature>
<feature type="compositionally biased region" description="Basic and acidic residues" evidence="1">
    <location>
        <begin position="1351"/>
        <end position="1375"/>
    </location>
</feature>